<dbReference type="PANTHER" id="PTHR45266">
    <property type="entry name" value="OXALOACETATE DECARBOXYLASE ALPHA CHAIN"/>
    <property type="match status" value="1"/>
</dbReference>
<reference evidence="4 5" key="1">
    <citation type="submission" date="2015-02" db="EMBL/GenBank/DDBJ databases">
        <title>Genome sequene of Rhodovulum sulfidophilum DSM 2351.</title>
        <authorList>
            <person name="Nagao N."/>
        </authorList>
    </citation>
    <scope>NUCLEOTIDE SEQUENCE [LARGE SCALE GENOMIC DNA]</scope>
    <source>
        <strain evidence="4 5">DSM 2351</strain>
    </source>
</reference>
<dbReference type="PROSITE" id="PS50968">
    <property type="entry name" value="BIOTINYL_LIPOYL"/>
    <property type="match status" value="1"/>
</dbReference>
<dbReference type="Pfam" id="PF00364">
    <property type="entry name" value="Biotin_lipoyl"/>
    <property type="match status" value="1"/>
</dbReference>
<sequence length="129" mass="12586">MKRLRITVDGTPYDVTVEEIETGPAPTPAAPRTASAASRPAPAAPSVAAAAPVPAAPAAPGAVLSPLAGTTVSVAVAVGQSVAAGEPLMVLEAMKMNTDIRAPQAGTVTAINVAPGATVTEGQVLLILS</sequence>
<evidence type="ECO:0000256" key="2">
    <source>
        <dbReference type="SAM" id="MobiDB-lite"/>
    </source>
</evidence>
<dbReference type="Proteomes" id="UP000064912">
    <property type="component" value="Chromosome"/>
</dbReference>
<evidence type="ECO:0000256" key="1">
    <source>
        <dbReference type="ARBA" id="ARBA00023267"/>
    </source>
</evidence>
<proteinExistence type="predicted"/>
<feature type="region of interest" description="Disordered" evidence="2">
    <location>
        <begin position="19"/>
        <end position="47"/>
    </location>
</feature>
<evidence type="ECO:0000259" key="3">
    <source>
        <dbReference type="PROSITE" id="PS50968"/>
    </source>
</evidence>
<gene>
    <name evidence="4" type="ORF">NHU_02469</name>
</gene>
<dbReference type="PANTHER" id="PTHR45266:SF3">
    <property type="entry name" value="OXALOACETATE DECARBOXYLASE ALPHA CHAIN"/>
    <property type="match status" value="1"/>
</dbReference>
<keyword evidence="1" id="KW-0092">Biotin</keyword>
<dbReference type="InterPro" id="IPR000089">
    <property type="entry name" value="Biotin_lipoyl"/>
</dbReference>
<feature type="domain" description="Lipoyl-binding" evidence="3">
    <location>
        <begin position="48"/>
        <end position="129"/>
    </location>
</feature>
<dbReference type="PATRIC" id="fig|35806.4.peg.2546"/>
<organism evidence="4 5">
    <name type="scientific">Rhodovulum sulfidophilum</name>
    <name type="common">Rhodobacter sulfidophilus</name>
    <dbReference type="NCBI Taxonomy" id="35806"/>
    <lineage>
        <taxon>Bacteria</taxon>
        <taxon>Pseudomonadati</taxon>
        <taxon>Pseudomonadota</taxon>
        <taxon>Alphaproteobacteria</taxon>
        <taxon>Rhodobacterales</taxon>
        <taxon>Paracoccaceae</taxon>
        <taxon>Rhodovulum</taxon>
    </lineage>
</organism>
<dbReference type="InterPro" id="IPR050709">
    <property type="entry name" value="Biotin_Carboxyl_Carrier/Decarb"/>
</dbReference>
<feature type="compositionally biased region" description="Low complexity" evidence="2">
    <location>
        <begin position="30"/>
        <end position="47"/>
    </location>
</feature>
<dbReference type="SUPFAM" id="SSF51230">
    <property type="entry name" value="Single hybrid motif"/>
    <property type="match status" value="1"/>
</dbReference>
<dbReference type="KEGG" id="rsu:NHU_02469"/>
<dbReference type="CDD" id="cd06850">
    <property type="entry name" value="biotinyl_domain"/>
    <property type="match status" value="1"/>
</dbReference>
<accession>A0A0D6B423</accession>
<dbReference type="FunFam" id="2.40.50.100:FF:000003">
    <property type="entry name" value="Acetyl-CoA carboxylase biotin carboxyl carrier protein"/>
    <property type="match status" value="1"/>
</dbReference>
<dbReference type="InterPro" id="IPR011053">
    <property type="entry name" value="Single_hybrid_motif"/>
</dbReference>
<name>A0A0D6B423_RHOSU</name>
<evidence type="ECO:0000313" key="4">
    <source>
        <dbReference type="EMBL" id="BAQ69620.1"/>
    </source>
</evidence>
<dbReference type="Gene3D" id="2.40.50.100">
    <property type="match status" value="1"/>
</dbReference>
<dbReference type="InterPro" id="IPR001882">
    <property type="entry name" value="Biotin_BS"/>
</dbReference>
<dbReference type="PROSITE" id="PS00188">
    <property type="entry name" value="BIOTIN"/>
    <property type="match status" value="1"/>
</dbReference>
<dbReference type="EMBL" id="AP014800">
    <property type="protein sequence ID" value="BAQ69620.1"/>
    <property type="molecule type" value="Genomic_DNA"/>
</dbReference>
<evidence type="ECO:0000313" key="5">
    <source>
        <dbReference type="Proteomes" id="UP000064912"/>
    </source>
</evidence>
<dbReference type="eggNOG" id="COG4770">
    <property type="taxonomic scope" value="Bacteria"/>
</dbReference>
<protein>
    <submittedName>
        <fullName evidence="4">Biotin/lipoyl attachment</fullName>
    </submittedName>
</protein>
<dbReference type="AlphaFoldDB" id="A0A0D6B423"/>